<evidence type="ECO:0000256" key="1">
    <source>
        <dbReference type="ARBA" id="ARBA00004496"/>
    </source>
</evidence>
<dbReference type="OrthoDB" id="5844513at2759"/>
<dbReference type="Gene3D" id="3.40.50.620">
    <property type="entry name" value="HUPs"/>
    <property type="match status" value="1"/>
</dbReference>
<evidence type="ECO:0000259" key="12">
    <source>
        <dbReference type="Pfam" id="PF09334"/>
    </source>
</evidence>
<feature type="domain" description="Methionyl/Leucyl tRNA synthetase" evidence="12">
    <location>
        <begin position="362"/>
        <end position="441"/>
    </location>
</feature>
<dbReference type="Gene3D" id="2.20.28.20">
    <property type="entry name" value="Methionyl-tRNA synthetase, Zn-domain"/>
    <property type="match status" value="1"/>
</dbReference>
<dbReference type="InterPro" id="IPR041872">
    <property type="entry name" value="Anticodon_Met"/>
</dbReference>
<dbReference type="PRINTS" id="PR01041">
    <property type="entry name" value="TRNASYNTHMET"/>
</dbReference>
<dbReference type="InterPro" id="IPR014729">
    <property type="entry name" value="Rossmann-like_a/b/a_fold"/>
</dbReference>
<evidence type="ECO:0000256" key="10">
    <source>
        <dbReference type="ARBA" id="ARBA00047364"/>
    </source>
</evidence>
<dbReference type="PROSITE" id="PS00178">
    <property type="entry name" value="AA_TRNA_LIGASE_I"/>
    <property type="match status" value="1"/>
</dbReference>
<dbReference type="Gene3D" id="1.10.730.10">
    <property type="entry name" value="Isoleucyl-tRNA Synthetase, Domain 1"/>
    <property type="match status" value="1"/>
</dbReference>
<dbReference type="SUPFAM" id="SSF52374">
    <property type="entry name" value="Nucleotidylyl transferase"/>
    <property type="match status" value="1"/>
</dbReference>
<evidence type="ECO:0000313" key="14">
    <source>
        <dbReference type="EMBL" id="ORD93510.1"/>
    </source>
</evidence>
<gene>
    <name evidence="14" type="primary">SYMC</name>
    <name evidence="14" type="ORF">ECANGB1_2128</name>
</gene>
<dbReference type="GO" id="GO:0005524">
    <property type="term" value="F:ATP binding"/>
    <property type="evidence" value="ECO:0007669"/>
    <property type="project" value="UniProtKB-KW"/>
</dbReference>
<dbReference type="Pfam" id="PF19303">
    <property type="entry name" value="Anticodon_3"/>
    <property type="match status" value="1"/>
</dbReference>
<dbReference type="PANTHER" id="PTHR45765">
    <property type="entry name" value="METHIONINE--TRNA LIGASE"/>
    <property type="match status" value="1"/>
</dbReference>
<dbReference type="EMBL" id="LWDP01000073">
    <property type="protein sequence ID" value="ORD93510.1"/>
    <property type="molecule type" value="Genomic_DNA"/>
</dbReference>
<reference evidence="14 15" key="1">
    <citation type="journal article" date="2017" name="Environ. Microbiol.">
        <title>Decay of the glycolytic pathway and adaptation to intranuclear parasitism within Enterocytozoonidae microsporidia.</title>
        <authorList>
            <person name="Wiredu Boakye D."/>
            <person name="Jaroenlak P."/>
            <person name="Prachumwat A."/>
            <person name="Williams T.A."/>
            <person name="Bateman K.S."/>
            <person name="Itsathitphaisarn O."/>
            <person name="Sritunyalucksana K."/>
            <person name="Paszkiewicz K.H."/>
            <person name="Moore K.A."/>
            <person name="Stentiford G.D."/>
            <person name="Williams B.A."/>
        </authorList>
    </citation>
    <scope>NUCLEOTIDE SEQUENCE [LARGE SCALE GENOMIC DNA]</scope>
    <source>
        <strain evidence="14 15">GB1</strain>
    </source>
</reference>
<proteinExistence type="inferred from homology"/>
<dbReference type="GO" id="GO:0017101">
    <property type="term" value="C:aminoacyl-tRNA synthetase multienzyme complex"/>
    <property type="evidence" value="ECO:0007669"/>
    <property type="project" value="TreeGrafter"/>
</dbReference>
<comment type="similarity">
    <text evidence="2 11">Belongs to the class-I aminoacyl-tRNA synthetase family.</text>
</comment>
<dbReference type="GO" id="GO:0017102">
    <property type="term" value="C:methionyl glutamyl tRNA synthetase complex"/>
    <property type="evidence" value="ECO:0007669"/>
    <property type="project" value="EnsemblFungi"/>
</dbReference>
<dbReference type="InterPro" id="IPR033911">
    <property type="entry name" value="MetRS_core"/>
</dbReference>
<name>A0A1Y1S503_9MICR</name>
<keyword evidence="8 11" id="KW-0030">Aminoacyl-tRNA synthetase</keyword>
<dbReference type="GO" id="GO:0004825">
    <property type="term" value="F:methionine-tRNA ligase activity"/>
    <property type="evidence" value="ECO:0007669"/>
    <property type="project" value="UniProtKB-EC"/>
</dbReference>
<comment type="caution">
    <text evidence="14">The sequence shown here is derived from an EMBL/GenBank/DDBJ whole genome shotgun (WGS) entry which is preliminary data.</text>
</comment>
<evidence type="ECO:0000256" key="8">
    <source>
        <dbReference type="ARBA" id="ARBA00023146"/>
    </source>
</evidence>
<dbReference type="Pfam" id="PF09334">
    <property type="entry name" value="tRNA-synt_1g"/>
    <property type="match status" value="2"/>
</dbReference>
<evidence type="ECO:0000256" key="9">
    <source>
        <dbReference type="ARBA" id="ARBA00030904"/>
    </source>
</evidence>
<dbReference type="InterPro" id="IPR001412">
    <property type="entry name" value="aa-tRNA-synth_I_CS"/>
</dbReference>
<dbReference type="PANTHER" id="PTHR45765:SF1">
    <property type="entry name" value="METHIONINE--TRNA LIGASE, CYTOPLASMIC"/>
    <property type="match status" value="1"/>
</dbReference>
<evidence type="ECO:0000259" key="13">
    <source>
        <dbReference type="Pfam" id="PF19303"/>
    </source>
</evidence>
<evidence type="ECO:0000256" key="3">
    <source>
        <dbReference type="ARBA" id="ARBA00012838"/>
    </source>
</evidence>
<dbReference type="InterPro" id="IPR029038">
    <property type="entry name" value="MetRS_Zn"/>
</dbReference>
<keyword evidence="7 11" id="KW-0648">Protein biosynthesis</keyword>
<keyword evidence="4 11" id="KW-0436">Ligase</keyword>
<dbReference type="InterPro" id="IPR023458">
    <property type="entry name" value="Met-tRNA_ligase_1"/>
</dbReference>
<evidence type="ECO:0000256" key="7">
    <source>
        <dbReference type="ARBA" id="ARBA00022917"/>
    </source>
</evidence>
<organism evidence="14 15">
    <name type="scientific">Enterospora canceri</name>
    <dbReference type="NCBI Taxonomy" id="1081671"/>
    <lineage>
        <taxon>Eukaryota</taxon>
        <taxon>Fungi</taxon>
        <taxon>Fungi incertae sedis</taxon>
        <taxon>Microsporidia</taxon>
        <taxon>Enterocytozoonidae</taxon>
        <taxon>Enterospora</taxon>
    </lineage>
</organism>
<dbReference type="GO" id="GO:1990825">
    <property type="term" value="F:sequence-specific mRNA binding"/>
    <property type="evidence" value="ECO:0007669"/>
    <property type="project" value="EnsemblFungi"/>
</dbReference>
<evidence type="ECO:0000256" key="11">
    <source>
        <dbReference type="RuleBase" id="RU363039"/>
    </source>
</evidence>
<feature type="domain" description="Methionyl/Leucyl tRNA synthetase" evidence="12">
    <location>
        <begin position="13"/>
        <end position="320"/>
    </location>
</feature>
<dbReference type="GO" id="GO:0006431">
    <property type="term" value="P:methionyl-tRNA aminoacylation"/>
    <property type="evidence" value="ECO:0007669"/>
    <property type="project" value="EnsemblFungi"/>
</dbReference>
<comment type="subcellular location">
    <subcellularLocation>
        <location evidence="1">Cytoplasm</location>
    </subcellularLocation>
</comment>
<dbReference type="AlphaFoldDB" id="A0A1Y1S503"/>
<keyword evidence="6 11" id="KW-0067">ATP-binding</keyword>
<dbReference type="GO" id="GO:0010494">
    <property type="term" value="C:cytoplasmic stress granule"/>
    <property type="evidence" value="ECO:0007669"/>
    <property type="project" value="EnsemblFungi"/>
</dbReference>
<dbReference type="VEuPathDB" id="MicrosporidiaDB:ECANGB1_2128"/>
<dbReference type="Proteomes" id="UP000192639">
    <property type="component" value="Unassembled WGS sequence"/>
</dbReference>
<dbReference type="GO" id="GO:0005829">
    <property type="term" value="C:cytosol"/>
    <property type="evidence" value="ECO:0007669"/>
    <property type="project" value="TreeGrafter"/>
</dbReference>
<evidence type="ECO:0000256" key="5">
    <source>
        <dbReference type="ARBA" id="ARBA00022741"/>
    </source>
</evidence>
<sequence>MDKLFRNKEKKRIFVTSALPYVNNQPHLGNVIGSLLSADVYARYCRRMGYETLFICGTDEYGTATEMEALKQKCHPLEIVKKNRVKHRQVYDWFGMQFDSYGNTHCEEHGKLVHEIFLKIIDYFSEKDVTMMYCLKCDQYLADRFLSGTCECGGEAHGDQCDTCGKCYENASELRDLKCVICGNEPGPKTTRHLFLNLDQLQKHVKKIDTTEWSENAKQIYQGWIKMDIRPRCMTRSLKHSWGVSVPLKGYEDKVFYVWFDAPIGYLTYLKAIRPLSWLEGAKWVQFMGKDNVPFHSVMFPSVLYALKEQKLRTPEKVKERKLIERVERASLKKDELEMIGEMKSQGVMKSEGQLELDYGYVINATEYLTFNKKKFSKSKNVGIFGLDLVEKDLGDATKWRFYLLKRRPETKDADFNTDEFIKIVQNELIANIGNFINRTLKYVESNNVDVYRVISKFNREEETPFARRVIELIDDVNRTNIEYFESMENARLRNGLDKVLEISRIGNKFLQSLQNDKGNMAVGFSFAFCLIKLLAQSFEPFIPDAFVKLECLIELDSRFHLKFEEYFTSESGILLKKKVEIVFNKFTSKQEEELLRYK</sequence>
<protein>
    <recommendedName>
        <fullName evidence="3">methionine--tRNA ligase</fullName>
        <ecNumber evidence="3">6.1.1.10</ecNumber>
    </recommendedName>
    <alternativeName>
        <fullName evidence="9">Methionyl-tRNA synthetase</fullName>
    </alternativeName>
</protein>
<keyword evidence="5 11" id="KW-0547">Nucleotide-binding</keyword>
<comment type="catalytic activity">
    <reaction evidence="10">
        <text>tRNA(Met) + L-methionine + ATP = L-methionyl-tRNA(Met) + AMP + diphosphate</text>
        <dbReference type="Rhea" id="RHEA:13481"/>
        <dbReference type="Rhea" id="RHEA-COMP:9667"/>
        <dbReference type="Rhea" id="RHEA-COMP:9698"/>
        <dbReference type="ChEBI" id="CHEBI:30616"/>
        <dbReference type="ChEBI" id="CHEBI:33019"/>
        <dbReference type="ChEBI" id="CHEBI:57844"/>
        <dbReference type="ChEBI" id="CHEBI:78442"/>
        <dbReference type="ChEBI" id="CHEBI:78530"/>
        <dbReference type="ChEBI" id="CHEBI:456215"/>
        <dbReference type="EC" id="6.1.1.10"/>
    </reaction>
</comment>
<evidence type="ECO:0000313" key="15">
    <source>
        <dbReference type="Proteomes" id="UP000192639"/>
    </source>
</evidence>
<dbReference type="InterPro" id="IPR009080">
    <property type="entry name" value="tRNAsynth_Ia_anticodon-bd"/>
</dbReference>
<dbReference type="EC" id="6.1.1.10" evidence="3"/>
<dbReference type="InterPro" id="IPR015413">
    <property type="entry name" value="Methionyl/Leucyl_tRNA_Synth"/>
</dbReference>
<keyword evidence="15" id="KW-1185">Reference proteome</keyword>
<evidence type="ECO:0000256" key="6">
    <source>
        <dbReference type="ARBA" id="ARBA00022840"/>
    </source>
</evidence>
<evidence type="ECO:0000256" key="2">
    <source>
        <dbReference type="ARBA" id="ARBA00005594"/>
    </source>
</evidence>
<dbReference type="SUPFAM" id="SSF47323">
    <property type="entry name" value="Anticodon-binding domain of a subclass of class I aminoacyl-tRNA synthetases"/>
    <property type="match status" value="1"/>
</dbReference>
<evidence type="ECO:0000256" key="4">
    <source>
        <dbReference type="ARBA" id="ARBA00022598"/>
    </source>
</evidence>
<accession>A0A1Y1S503</accession>
<feature type="domain" description="Methionyl-tRNA synthetase anticodon-binding" evidence="13">
    <location>
        <begin position="471"/>
        <end position="594"/>
    </location>
</feature>